<name>A0ABU0NHY3_STRRH</name>
<accession>A0ABU0NHY3</accession>
<evidence type="ECO:0000256" key="1">
    <source>
        <dbReference type="SAM" id="MobiDB-lite"/>
    </source>
</evidence>
<reference evidence="2 3" key="1">
    <citation type="submission" date="2023-07" db="EMBL/GenBank/DDBJ databases">
        <title>Comparative genomics of wheat-associated soil bacteria to identify genetic determinants of phenazine resistance.</title>
        <authorList>
            <person name="Mouncey N."/>
        </authorList>
    </citation>
    <scope>NUCLEOTIDE SEQUENCE [LARGE SCALE GENOMIC DNA]</scope>
    <source>
        <strain evidence="2 3">B2I6</strain>
    </source>
</reference>
<dbReference type="Proteomes" id="UP001230654">
    <property type="component" value="Unassembled WGS sequence"/>
</dbReference>
<dbReference type="EMBL" id="JAUSWV010000001">
    <property type="protein sequence ID" value="MDQ0578185.1"/>
    <property type="molecule type" value="Genomic_DNA"/>
</dbReference>
<evidence type="ECO:0000313" key="2">
    <source>
        <dbReference type="EMBL" id="MDQ0578185.1"/>
    </source>
</evidence>
<feature type="compositionally biased region" description="Basic residues" evidence="1">
    <location>
        <begin position="1"/>
        <end position="16"/>
    </location>
</feature>
<comment type="caution">
    <text evidence="2">The sequence shown here is derived from an EMBL/GenBank/DDBJ whole genome shotgun (WGS) entry which is preliminary data.</text>
</comment>
<evidence type="ECO:0000313" key="3">
    <source>
        <dbReference type="Proteomes" id="UP001230654"/>
    </source>
</evidence>
<keyword evidence="3" id="KW-1185">Reference proteome</keyword>
<protein>
    <submittedName>
        <fullName evidence="2">Uncharacterized protein</fullName>
    </submittedName>
</protein>
<organism evidence="2 3">
    <name type="scientific">Streptomyces rishiriensis</name>
    <dbReference type="NCBI Taxonomy" id="68264"/>
    <lineage>
        <taxon>Bacteria</taxon>
        <taxon>Bacillati</taxon>
        <taxon>Actinomycetota</taxon>
        <taxon>Actinomycetes</taxon>
        <taxon>Kitasatosporales</taxon>
        <taxon>Streptomycetaceae</taxon>
        <taxon>Streptomyces</taxon>
    </lineage>
</organism>
<sequence>MRRWLSGRGARHRIARKSVQASQRLGRHPWPSNAPWPGSPDADVWARSGRLSVRSGGAQLERWCHIGRPVSCSRRSVSLSVGLANACGDTAAVVHRKALGPSPGSQFLRAWAVPGRLERATCSFEPTELASLLDERFEGFEQFVIVLRNEVDLVTDPIQGKRVSPYLLRFCAGKVVCIHRYDLLCHSLMLHNLDPVSSPLQDTFAAQADFAYRYLFVAPTTPSAMSMNSTQSVDGRVQEFRSAAHRWWWDRGVASSAAIRTTGQLEPIRTRCAIRQPVTPA</sequence>
<feature type="region of interest" description="Disordered" evidence="1">
    <location>
        <begin position="1"/>
        <end position="38"/>
    </location>
</feature>
<gene>
    <name evidence="2" type="ORF">QF030_000363</name>
</gene>
<proteinExistence type="predicted"/>